<protein>
    <recommendedName>
        <fullName evidence="3">Large ribosomal RNA subunit accumulation protein YceD</fullName>
    </recommendedName>
    <alternativeName>
        <fullName evidence="5">23S rRNA accumulation protein YceD</fullName>
    </alternativeName>
</protein>
<dbReference type="OrthoDB" id="5297600at2"/>
<sequence>MPNSLPPIPASQPRPSALDLRALADSAQALQGELALSDLPRWGADAPPWPTALEPLCWQAEAQWRADPAPVPGAGRSEGRQLWLHLRWSAQVPLRCQRCLEPFLEPMQDERWFRFVADEARAQAEDEGSDEDLLVWAPRFNLQELIEDELLLALPLVPMHEACPKALPGYAEAAAAGVEVPQRPNPFGVLAQRKPD</sequence>
<dbReference type="AlphaFoldDB" id="A0A060NJZ8"/>
<evidence type="ECO:0000313" key="7">
    <source>
        <dbReference type="Proteomes" id="UP000067461"/>
    </source>
</evidence>
<dbReference type="GO" id="GO:0005829">
    <property type="term" value="C:cytosol"/>
    <property type="evidence" value="ECO:0007669"/>
    <property type="project" value="TreeGrafter"/>
</dbReference>
<dbReference type="PANTHER" id="PTHR38099">
    <property type="entry name" value="LARGE RIBOSOMAL RNA SUBUNIT ACCUMULATION PROTEIN YCED"/>
    <property type="match status" value="1"/>
</dbReference>
<evidence type="ECO:0000256" key="2">
    <source>
        <dbReference type="ARBA" id="ARBA00010740"/>
    </source>
</evidence>
<dbReference type="HOGENOM" id="CLU_094127_0_0_4"/>
<dbReference type="KEGG" id="cbaa:SRAA_1726"/>
<dbReference type="InterPro" id="IPR003772">
    <property type="entry name" value="YceD"/>
</dbReference>
<evidence type="ECO:0000256" key="5">
    <source>
        <dbReference type="ARBA" id="ARBA00031841"/>
    </source>
</evidence>
<dbReference type="EMBL" id="AP014568">
    <property type="protein sequence ID" value="BAO81580.1"/>
    <property type="molecule type" value="Genomic_DNA"/>
</dbReference>
<reference evidence="6 7" key="1">
    <citation type="journal article" date="2014" name="Nat. Commun.">
        <title>Physiological and genomic features of highly alkaliphilic hydrogen-utilizing Betaproteobacteria from a continental serpentinizing site.</title>
        <authorList>
            <person name="Suzuki S."/>
            <person name="Kuenen J.G."/>
            <person name="Schipper K."/>
            <person name="van der Velde S."/>
            <person name="Ishii S."/>
            <person name="Wu A."/>
            <person name="Sorokin D.Y."/>
            <person name="Tenney A."/>
            <person name="Meng X.Y."/>
            <person name="Morrill P.L."/>
            <person name="Kamagata Y."/>
            <person name="Muyzer G."/>
            <person name="Nealson K.H."/>
        </authorList>
    </citation>
    <scope>NUCLEOTIDE SEQUENCE [LARGE SCALE GENOMIC DNA]</scope>
    <source>
        <strain evidence="6 7">A1</strain>
    </source>
</reference>
<keyword evidence="4" id="KW-0690">Ribosome biogenesis</keyword>
<dbReference type="STRING" id="1458425.SRAA_1726"/>
<dbReference type="InterPro" id="IPR039255">
    <property type="entry name" value="YceD_bac"/>
</dbReference>
<dbReference type="RefSeq" id="WP_045532146.1">
    <property type="nucleotide sequence ID" value="NZ_AP014568.1"/>
</dbReference>
<accession>A0A060NJZ8</accession>
<evidence type="ECO:0000256" key="1">
    <source>
        <dbReference type="ARBA" id="ARBA00002868"/>
    </source>
</evidence>
<dbReference type="PANTHER" id="PTHR38099:SF1">
    <property type="entry name" value="LARGE RIBOSOMAL RNA SUBUNIT ACCUMULATION PROTEIN YCED"/>
    <property type="match status" value="1"/>
</dbReference>
<keyword evidence="7" id="KW-1185">Reference proteome</keyword>
<gene>
    <name evidence="6" type="ORF">SRAA_1726</name>
</gene>
<proteinExistence type="inferred from homology"/>
<evidence type="ECO:0000313" key="6">
    <source>
        <dbReference type="EMBL" id="BAO81580.1"/>
    </source>
</evidence>
<evidence type="ECO:0000256" key="4">
    <source>
        <dbReference type="ARBA" id="ARBA00022517"/>
    </source>
</evidence>
<dbReference type="GO" id="GO:0042254">
    <property type="term" value="P:ribosome biogenesis"/>
    <property type="evidence" value="ECO:0007669"/>
    <property type="project" value="UniProtKB-KW"/>
</dbReference>
<comment type="function">
    <text evidence="1">Plays a role in synthesis, processing and/or stability of 23S rRNA.</text>
</comment>
<evidence type="ECO:0000256" key="3">
    <source>
        <dbReference type="ARBA" id="ARBA00015716"/>
    </source>
</evidence>
<organism evidence="6 7">
    <name type="scientific">Serpentinimonas raichei</name>
    <dbReference type="NCBI Taxonomy" id="1458425"/>
    <lineage>
        <taxon>Bacteria</taxon>
        <taxon>Pseudomonadati</taxon>
        <taxon>Pseudomonadota</taxon>
        <taxon>Betaproteobacteria</taxon>
        <taxon>Burkholderiales</taxon>
        <taxon>Comamonadaceae</taxon>
        <taxon>Serpentinimonas</taxon>
    </lineage>
</organism>
<name>A0A060NJZ8_9BURK</name>
<dbReference type="Pfam" id="PF02620">
    <property type="entry name" value="YceD"/>
    <property type="match status" value="1"/>
</dbReference>
<dbReference type="Proteomes" id="UP000067461">
    <property type="component" value="Chromosome"/>
</dbReference>
<comment type="similarity">
    <text evidence="2">Belongs to the DUF177 domain family.</text>
</comment>